<proteinExistence type="predicted"/>
<sequence length="363" mass="40932">MPEGIIVGKWDDVQGVVLHAKYPETVEIADYNLMRIFTSHAVGEAQAGFLALTLEEENMNVASYFTGISQKPQYFISLLLSKDEDAKNYEESLLDIATELLEKIDEPNFNEILAEAFQRVSKAIVLTDEQRLAYIFKDDVHKLAYERLIKGPATASMIVNYIQENSGVGRVNPDLLISPLIRLGYAAQGWAPGYAEQFIFLVRDFTIIRAPAEKIIKQAVKGEPSQEIAKRYLKSVKEFFTNYNINIDESGKLAEILINPEYYEIIKILREKPLLSTDIKACLGQQKLGCEAALKSLEEANIVETFPAEGKEDTWVLLKSDIVIHTFFPEYLLEVLRSKLAAGELSSETAIKHLELLQQNYSS</sequence>
<accession>A0AAF0D2P6</accession>
<evidence type="ECO:0000313" key="2">
    <source>
        <dbReference type="Proteomes" id="UP000186851"/>
    </source>
</evidence>
<reference evidence="1" key="2">
    <citation type="journal article" date="2022" name="Nat. Microbiol.">
        <title>A closed Candidatus Odinarchaeum chromosome exposes Asgard archaeal viruses.</title>
        <authorList>
            <person name="Tamarit D."/>
            <person name="Caceres E.F."/>
            <person name="Krupovic M."/>
            <person name="Nijland R."/>
            <person name="Eme L."/>
            <person name="Robinson N.P."/>
            <person name="Ettema T.J.G."/>
        </authorList>
    </citation>
    <scope>NUCLEOTIDE SEQUENCE</scope>
    <source>
        <strain evidence="1">LCB_4</strain>
    </source>
</reference>
<dbReference type="AlphaFoldDB" id="A0AAF0D2P6"/>
<name>A0AAF0D2P6_ODILC</name>
<organism evidence="1 2">
    <name type="scientific">Odinarchaeota yellowstonii (strain LCB_4)</name>
    <dbReference type="NCBI Taxonomy" id="1841599"/>
    <lineage>
        <taxon>Archaea</taxon>
        <taxon>Promethearchaeati</taxon>
        <taxon>Candidatus Odinarchaeota</taxon>
        <taxon>Candidatus Odinarchaeia</taxon>
        <taxon>Candidatus Odinarchaeales</taxon>
        <taxon>Candidatus Odinarchaeaceae</taxon>
        <taxon>Candidatus Odinarchaeum</taxon>
    </lineage>
</organism>
<protein>
    <submittedName>
        <fullName evidence="1">Uncharacterized protein</fullName>
    </submittedName>
</protein>
<gene>
    <name evidence="1" type="ORF">OdinLCB4_001190</name>
</gene>
<dbReference type="KEGG" id="oyw:OdinLCB4_001190"/>
<dbReference type="Proteomes" id="UP000186851">
    <property type="component" value="Chromosome"/>
</dbReference>
<reference evidence="1" key="1">
    <citation type="journal article" date="2017" name="Nature">
        <title>Asgard archaea illuminate the origin of eukaryotic cellular complexity.</title>
        <authorList>
            <person name="Zaremba-Niedzwiedzka K."/>
            <person name="Caceres E.F."/>
            <person name="Saw J.H."/>
            <person name="Backstrom D."/>
            <person name="Juzokaite L."/>
            <person name="Vancaester E."/>
            <person name="Seitz K.W."/>
            <person name="Anantharaman K."/>
            <person name="Starnawski P."/>
            <person name="Kjeldsen K.U."/>
            <person name="Scott M.B."/>
            <person name="Nunoura T."/>
            <person name="Banfield J.F."/>
            <person name="Schramm A."/>
            <person name="Baker B.J."/>
            <person name="Spang A."/>
            <person name="Ettema T.J.G."/>
        </authorList>
    </citation>
    <scope>NUCLEOTIDE SEQUENCE</scope>
    <source>
        <strain evidence="1">LCB_4</strain>
    </source>
</reference>
<evidence type="ECO:0000313" key="1">
    <source>
        <dbReference type="EMBL" id="WEU40575.1"/>
    </source>
</evidence>
<dbReference type="EMBL" id="CP091871">
    <property type="protein sequence ID" value="WEU40575.1"/>
    <property type="molecule type" value="Genomic_DNA"/>
</dbReference>